<dbReference type="GO" id="GO:0005337">
    <property type="term" value="F:nucleoside transmembrane transporter activity"/>
    <property type="evidence" value="ECO:0007669"/>
    <property type="project" value="InterPro"/>
</dbReference>
<name>A0A8J7PI05_9PROT</name>
<evidence type="ECO:0000256" key="7">
    <source>
        <dbReference type="SAM" id="Phobius"/>
    </source>
</evidence>
<evidence type="ECO:0000256" key="6">
    <source>
        <dbReference type="ARBA" id="ARBA00023136"/>
    </source>
</evidence>
<feature type="transmembrane region" description="Helical" evidence="7">
    <location>
        <begin position="360"/>
        <end position="383"/>
    </location>
</feature>
<keyword evidence="5 7" id="KW-1133">Transmembrane helix</keyword>
<evidence type="ECO:0000256" key="4">
    <source>
        <dbReference type="ARBA" id="ARBA00022692"/>
    </source>
</evidence>
<evidence type="ECO:0000259" key="9">
    <source>
        <dbReference type="Pfam" id="PF07662"/>
    </source>
</evidence>
<feature type="domain" description="Concentrative nucleoside transporter N-terminal" evidence="8">
    <location>
        <begin position="12"/>
        <end position="85"/>
    </location>
</feature>
<accession>A0A8J7PI05</accession>
<organism evidence="11 12">
    <name type="scientific">Candidatus Paracaedimonas acanthamoebae</name>
    <dbReference type="NCBI Taxonomy" id="244581"/>
    <lineage>
        <taxon>Bacteria</taxon>
        <taxon>Pseudomonadati</taxon>
        <taxon>Pseudomonadota</taxon>
        <taxon>Alphaproteobacteria</taxon>
        <taxon>Holosporales</taxon>
        <taxon>Caedimonadaceae</taxon>
        <taxon>Candidatus Paracaedimonas</taxon>
    </lineage>
</organism>
<feature type="domain" description="Concentrative nucleoside transporter C-terminal" evidence="9">
    <location>
        <begin position="212"/>
        <end position="415"/>
    </location>
</feature>
<dbReference type="Pfam" id="PF01773">
    <property type="entry name" value="Nucleos_tra2_N"/>
    <property type="match status" value="1"/>
</dbReference>
<evidence type="ECO:0000313" key="12">
    <source>
        <dbReference type="Proteomes" id="UP000664414"/>
    </source>
</evidence>
<dbReference type="InterPro" id="IPR008276">
    <property type="entry name" value="C_nuclsd_transpt"/>
</dbReference>
<keyword evidence="3" id="KW-1003">Cell membrane</keyword>
<evidence type="ECO:0000256" key="3">
    <source>
        <dbReference type="ARBA" id="ARBA00022475"/>
    </source>
</evidence>
<sequence length="421" mass="45169">MTSLASILQAILGLSVFLFFSWLISENRRNVNFKFTFIGISAQFILAFLIMKIDIINKAFLLISRGIGTLKDATCEATKFVFGYLGGGTVPFLIDDSASTFIFAFQALPMLIVISAISMLLFHWRILPFLVRGFSLVLQRTLNVGGALGVCAAAKVFLGQTEAPLLIRPYFTKLSRSELFSVMTAGMATTSASIMVVYSTILENTVDNPISHILTASIISIPAAITISRLMVPQAETPSSGELINPYNFSGSMDAISQGASDGMKLYLNIIAMLIVTLALVALVNTILECFPNIAGAPITLQRILGLMMSPVTWLMGISWNEASIAGNLLGTKTVLNEVIAFIELAALPKHLLSKHSDLIMVYALCGFANLSSIGIQIGGLGTMAPERRSEIIALGFKAVIAGTLSSCMSGTIVGILYWVG</sequence>
<feature type="transmembrane region" description="Helical" evidence="7">
    <location>
        <begin position="31"/>
        <end position="51"/>
    </location>
</feature>
<dbReference type="EMBL" id="JAFKGL010000010">
    <property type="protein sequence ID" value="MBN9412460.1"/>
    <property type="molecule type" value="Genomic_DNA"/>
</dbReference>
<keyword evidence="6 7" id="KW-0472">Membrane</keyword>
<feature type="transmembrane region" description="Helical" evidence="7">
    <location>
        <begin position="101"/>
        <end position="122"/>
    </location>
</feature>
<comment type="subcellular location">
    <subcellularLocation>
        <location evidence="1">Cell membrane</location>
        <topology evidence="1">Multi-pass membrane protein</topology>
    </subcellularLocation>
</comment>
<proteinExistence type="inferred from homology"/>
<feature type="transmembrane region" description="Helical" evidence="7">
    <location>
        <begin position="179"/>
        <end position="201"/>
    </location>
</feature>
<feature type="transmembrane region" description="Helical" evidence="7">
    <location>
        <begin position="142"/>
        <end position="159"/>
    </location>
</feature>
<reference evidence="11" key="1">
    <citation type="submission" date="2021-02" db="EMBL/GenBank/DDBJ databases">
        <title>Thiocyanate and organic carbon inputs drive convergent selection for specific autotrophic Afipia and Thiobacillus strains within complex microbiomes.</title>
        <authorList>
            <person name="Huddy R.J."/>
            <person name="Sachdeva R."/>
            <person name="Kadzinga F."/>
            <person name="Kantor R.S."/>
            <person name="Harrison S.T.L."/>
            <person name="Banfield J.F."/>
        </authorList>
    </citation>
    <scope>NUCLEOTIDE SEQUENCE</scope>
    <source>
        <strain evidence="11">SCN18_10_11_15_R4_P_38_20</strain>
    </source>
</reference>
<dbReference type="GO" id="GO:0005886">
    <property type="term" value="C:plasma membrane"/>
    <property type="evidence" value="ECO:0007669"/>
    <property type="project" value="UniProtKB-SubCell"/>
</dbReference>
<feature type="domain" description="Nucleoside transporter/FeoB GTPase Gate" evidence="10">
    <location>
        <begin position="105"/>
        <end position="202"/>
    </location>
</feature>
<feature type="transmembrane region" description="Helical" evidence="7">
    <location>
        <begin position="213"/>
        <end position="232"/>
    </location>
</feature>
<dbReference type="InterPro" id="IPR002668">
    <property type="entry name" value="CNT_N_dom"/>
</dbReference>
<evidence type="ECO:0000256" key="5">
    <source>
        <dbReference type="ARBA" id="ARBA00022989"/>
    </source>
</evidence>
<evidence type="ECO:0000313" key="11">
    <source>
        <dbReference type="EMBL" id="MBN9412460.1"/>
    </source>
</evidence>
<dbReference type="AlphaFoldDB" id="A0A8J7PI05"/>
<keyword evidence="4 7" id="KW-0812">Transmembrane</keyword>
<dbReference type="InterPro" id="IPR011642">
    <property type="entry name" value="Gate_dom"/>
</dbReference>
<comment type="similarity">
    <text evidence="2">Belongs to the concentrative nucleoside transporter (CNT) (TC 2.A.41) family.</text>
</comment>
<evidence type="ECO:0000256" key="2">
    <source>
        <dbReference type="ARBA" id="ARBA00009033"/>
    </source>
</evidence>
<dbReference type="PANTHER" id="PTHR10590:SF4">
    <property type="entry name" value="SOLUTE CARRIER FAMILY 28 MEMBER 3"/>
    <property type="match status" value="1"/>
</dbReference>
<dbReference type="Pfam" id="PF07670">
    <property type="entry name" value="Gate"/>
    <property type="match status" value="1"/>
</dbReference>
<evidence type="ECO:0000259" key="8">
    <source>
        <dbReference type="Pfam" id="PF01773"/>
    </source>
</evidence>
<feature type="transmembrane region" description="Helical" evidence="7">
    <location>
        <begin position="395"/>
        <end position="420"/>
    </location>
</feature>
<feature type="transmembrane region" description="Helical" evidence="7">
    <location>
        <begin position="300"/>
        <end position="320"/>
    </location>
</feature>
<dbReference type="Pfam" id="PF07662">
    <property type="entry name" value="Nucleos_tra2_C"/>
    <property type="match status" value="1"/>
</dbReference>
<comment type="caution">
    <text evidence="11">The sequence shown here is derived from an EMBL/GenBank/DDBJ whole genome shotgun (WGS) entry which is preliminary data.</text>
</comment>
<evidence type="ECO:0000256" key="1">
    <source>
        <dbReference type="ARBA" id="ARBA00004651"/>
    </source>
</evidence>
<dbReference type="InterPro" id="IPR011657">
    <property type="entry name" value="CNT_C_dom"/>
</dbReference>
<gene>
    <name evidence="11" type="ORF">J0H12_00840</name>
</gene>
<dbReference type="PANTHER" id="PTHR10590">
    <property type="entry name" value="SODIUM/NUCLEOSIDE COTRANSPORTER"/>
    <property type="match status" value="1"/>
</dbReference>
<protein>
    <submittedName>
        <fullName evidence="11">Nucleoside:proton symporter</fullName>
    </submittedName>
</protein>
<dbReference type="Proteomes" id="UP000664414">
    <property type="component" value="Unassembled WGS sequence"/>
</dbReference>
<feature type="transmembrane region" description="Helical" evidence="7">
    <location>
        <begin position="6"/>
        <end position="24"/>
    </location>
</feature>
<evidence type="ECO:0000259" key="10">
    <source>
        <dbReference type="Pfam" id="PF07670"/>
    </source>
</evidence>
<feature type="transmembrane region" description="Helical" evidence="7">
    <location>
        <begin position="266"/>
        <end position="288"/>
    </location>
</feature>
<dbReference type="GO" id="GO:0015293">
    <property type="term" value="F:symporter activity"/>
    <property type="evidence" value="ECO:0007669"/>
    <property type="project" value="TreeGrafter"/>
</dbReference>